<reference evidence="2 3" key="1">
    <citation type="journal article" date="2019" name="Nat. Med.">
        <title>A library of human gut bacterial isolates paired with longitudinal multiomics data enables mechanistic microbiome research.</title>
        <authorList>
            <person name="Poyet M."/>
            <person name="Groussin M."/>
            <person name="Gibbons S.M."/>
            <person name="Avila-Pacheco J."/>
            <person name="Jiang X."/>
            <person name="Kearney S.M."/>
            <person name="Perrotta A.R."/>
            <person name="Berdy B."/>
            <person name="Zhao S."/>
            <person name="Lieberman T.D."/>
            <person name="Swanson P.K."/>
            <person name="Smith M."/>
            <person name="Roesemann S."/>
            <person name="Alexander J.E."/>
            <person name="Rich S.A."/>
            <person name="Livny J."/>
            <person name="Vlamakis H."/>
            <person name="Clish C."/>
            <person name="Bullock K."/>
            <person name="Deik A."/>
            <person name="Scott J."/>
            <person name="Pierce K.A."/>
            <person name="Xavier R.J."/>
            <person name="Alm E.J."/>
        </authorList>
    </citation>
    <scope>NUCLEOTIDE SEQUENCE [LARGE SCALE GENOMIC DNA]</scope>
    <source>
        <strain evidence="2 3">BIOML-A13</strain>
    </source>
</reference>
<accession>A0A7J5TMI0</accession>
<evidence type="ECO:0000256" key="1">
    <source>
        <dbReference type="SAM" id="MobiDB-lite"/>
    </source>
</evidence>
<evidence type="ECO:0000313" key="2">
    <source>
        <dbReference type="EMBL" id="KAB7485566.1"/>
    </source>
</evidence>
<feature type="compositionally biased region" description="Basic and acidic residues" evidence="1">
    <location>
        <begin position="91"/>
        <end position="100"/>
    </location>
</feature>
<name>A0A7J5TMI0_BIFBI</name>
<comment type="caution">
    <text evidence="2">The sequence shown here is derived from an EMBL/GenBank/DDBJ whole genome shotgun (WGS) entry which is preliminary data.</text>
</comment>
<organism evidence="2 3">
    <name type="scientific">Bifidobacterium bifidum</name>
    <dbReference type="NCBI Taxonomy" id="1681"/>
    <lineage>
        <taxon>Bacteria</taxon>
        <taxon>Bacillati</taxon>
        <taxon>Actinomycetota</taxon>
        <taxon>Actinomycetes</taxon>
        <taxon>Bifidobacteriales</taxon>
        <taxon>Bifidobacteriaceae</taxon>
        <taxon>Bifidobacterium</taxon>
    </lineage>
</organism>
<feature type="region of interest" description="Disordered" evidence="1">
    <location>
        <begin position="82"/>
        <end position="111"/>
    </location>
</feature>
<gene>
    <name evidence="2" type="ORF">GBA83_10030</name>
</gene>
<dbReference type="AlphaFoldDB" id="A0A7J5TMI0"/>
<feature type="compositionally biased region" description="Polar residues" evidence="1">
    <location>
        <begin position="1"/>
        <end position="15"/>
    </location>
</feature>
<evidence type="ECO:0000313" key="3">
    <source>
        <dbReference type="Proteomes" id="UP000451386"/>
    </source>
</evidence>
<dbReference type="EMBL" id="WDOP01000023">
    <property type="protein sequence ID" value="KAB7485566.1"/>
    <property type="molecule type" value="Genomic_DNA"/>
</dbReference>
<dbReference type="Proteomes" id="UP000451386">
    <property type="component" value="Unassembled WGS sequence"/>
</dbReference>
<sequence>MLCQSETRLAQPTSRTDTRERRTAYHTEDSVQYATDSHLNGSICGSIRRIRRECTPRRHISRNLPNNLPERCPEMACFAEPSESSTAESTEMARHTEASAHRAIAVPCKRG</sequence>
<feature type="region of interest" description="Disordered" evidence="1">
    <location>
        <begin position="1"/>
        <end position="24"/>
    </location>
</feature>
<protein>
    <submittedName>
        <fullName evidence="2">Uncharacterized protein</fullName>
    </submittedName>
</protein>
<proteinExistence type="predicted"/>